<comment type="caution">
    <text evidence="8">The sequence shown here is derived from an EMBL/GenBank/DDBJ whole genome shotgun (WGS) entry which is preliminary data.</text>
</comment>
<keyword evidence="5" id="KW-0539">Nucleus</keyword>
<accession>A0ABC8TSG9</accession>
<keyword evidence="4" id="KW-0804">Transcription</keyword>
<sequence>MEGEPPPPPPPIENNSPYLFTPSLPSTSLHHPPSLLHEQPMQSSEIDSDIDWVSLLSGSIGNGGDPKPLSPSVSLTSRVNNEGENGSAKSIRRSRRKRSVPPRIAFQTRSSEDILDDGYKWRKYGQKAVKNSIHPRYTYHYFASLSLNVACLYF</sequence>
<reference evidence="8 9" key="1">
    <citation type="submission" date="2024-02" db="EMBL/GenBank/DDBJ databases">
        <authorList>
            <person name="Vignale AGUSTIN F."/>
            <person name="Sosa J E."/>
            <person name="Modenutti C."/>
        </authorList>
    </citation>
    <scope>NUCLEOTIDE SEQUENCE [LARGE SCALE GENOMIC DNA]</scope>
</reference>
<evidence type="ECO:0000256" key="2">
    <source>
        <dbReference type="ARBA" id="ARBA00023015"/>
    </source>
</evidence>
<proteinExistence type="predicted"/>
<keyword evidence="9" id="KW-1185">Reference proteome</keyword>
<dbReference type="EMBL" id="CAUOFW020005969">
    <property type="protein sequence ID" value="CAK9172397.1"/>
    <property type="molecule type" value="Genomic_DNA"/>
</dbReference>
<dbReference type="GO" id="GO:0005634">
    <property type="term" value="C:nucleus"/>
    <property type="evidence" value="ECO:0007669"/>
    <property type="project" value="UniProtKB-SubCell"/>
</dbReference>
<evidence type="ECO:0000259" key="7">
    <source>
        <dbReference type="PROSITE" id="PS50811"/>
    </source>
</evidence>
<dbReference type="SUPFAM" id="SSF118290">
    <property type="entry name" value="WRKY DNA-binding domain"/>
    <property type="match status" value="1"/>
</dbReference>
<feature type="compositionally biased region" description="Low complexity" evidence="6">
    <location>
        <begin position="21"/>
        <end position="37"/>
    </location>
</feature>
<dbReference type="InterPro" id="IPR003657">
    <property type="entry name" value="WRKY_dom"/>
</dbReference>
<dbReference type="InterPro" id="IPR044810">
    <property type="entry name" value="WRKY_plant"/>
</dbReference>
<dbReference type="InterPro" id="IPR036576">
    <property type="entry name" value="WRKY_dom_sf"/>
</dbReference>
<dbReference type="PANTHER" id="PTHR31221:SF111">
    <property type="entry name" value="WRKY TRANSCRIPTION FACTOR 43-RELATED"/>
    <property type="match status" value="1"/>
</dbReference>
<evidence type="ECO:0000256" key="6">
    <source>
        <dbReference type="SAM" id="MobiDB-lite"/>
    </source>
</evidence>
<comment type="subcellular location">
    <subcellularLocation>
        <location evidence="1">Nucleus</location>
    </subcellularLocation>
</comment>
<feature type="compositionally biased region" description="Polar residues" evidence="6">
    <location>
        <begin position="71"/>
        <end position="88"/>
    </location>
</feature>
<dbReference type="PROSITE" id="PS50811">
    <property type="entry name" value="WRKY"/>
    <property type="match status" value="1"/>
</dbReference>
<organism evidence="8 9">
    <name type="scientific">Ilex paraguariensis</name>
    <name type="common">yerba mate</name>
    <dbReference type="NCBI Taxonomy" id="185542"/>
    <lineage>
        <taxon>Eukaryota</taxon>
        <taxon>Viridiplantae</taxon>
        <taxon>Streptophyta</taxon>
        <taxon>Embryophyta</taxon>
        <taxon>Tracheophyta</taxon>
        <taxon>Spermatophyta</taxon>
        <taxon>Magnoliopsida</taxon>
        <taxon>eudicotyledons</taxon>
        <taxon>Gunneridae</taxon>
        <taxon>Pentapetalae</taxon>
        <taxon>asterids</taxon>
        <taxon>campanulids</taxon>
        <taxon>Aquifoliales</taxon>
        <taxon>Aquifoliaceae</taxon>
        <taxon>Ilex</taxon>
    </lineage>
</organism>
<keyword evidence="2" id="KW-0805">Transcription regulation</keyword>
<evidence type="ECO:0000256" key="1">
    <source>
        <dbReference type="ARBA" id="ARBA00004123"/>
    </source>
</evidence>
<evidence type="ECO:0000256" key="3">
    <source>
        <dbReference type="ARBA" id="ARBA00023125"/>
    </source>
</evidence>
<protein>
    <recommendedName>
        <fullName evidence="7">WRKY domain-containing protein</fullName>
    </recommendedName>
</protein>
<keyword evidence="3" id="KW-0238">DNA-binding</keyword>
<dbReference type="GO" id="GO:0003677">
    <property type="term" value="F:DNA binding"/>
    <property type="evidence" value="ECO:0007669"/>
    <property type="project" value="UniProtKB-KW"/>
</dbReference>
<gene>
    <name evidence="8" type="ORF">ILEXP_LOCUS42043</name>
</gene>
<dbReference type="AlphaFoldDB" id="A0ABC8TSG9"/>
<evidence type="ECO:0000313" key="8">
    <source>
        <dbReference type="EMBL" id="CAK9172397.1"/>
    </source>
</evidence>
<feature type="compositionally biased region" description="Basic residues" evidence="6">
    <location>
        <begin position="90"/>
        <end position="100"/>
    </location>
</feature>
<feature type="domain" description="WRKY" evidence="7">
    <location>
        <begin position="110"/>
        <end position="154"/>
    </location>
</feature>
<dbReference type="Pfam" id="PF03106">
    <property type="entry name" value="WRKY"/>
    <property type="match status" value="1"/>
</dbReference>
<feature type="region of interest" description="Disordered" evidence="6">
    <location>
        <begin position="61"/>
        <end position="102"/>
    </location>
</feature>
<evidence type="ECO:0000256" key="5">
    <source>
        <dbReference type="ARBA" id="ARBA00023242"/>
    </source>
</evidence>
<feature type="region of interest" description="Disordered" evidence="6">
    <location>
        <begin position="1"/>
        <end position="43"/>
    </location>
</feature>
<feature type="compositionally biased region" description="Pro residues" evidence="6">
    <location>
        <begin position="1"/>
        <end position="12"/>
    </location>
</feature>
<evidence type="ECO:0000313" key="9">
    <source>
        <dbReference type="Proteomes" id="UP001642360"/>
    </source>
</evidence>
<dbReference type="SMART" id="SM00774">
    <property type="entry name" value="WRKY"/>
    <property type="match status" value="1"/>
</dbReference>
<dbReference type="Gene3D" id="2.20.25.80">
    <property type="entry name" value="WRKY domain"/>
    <property type="match status" value="1"/>
</dbReference>
<dbReference type="Proteomes" id="UP001642360">
    <property type="component" value="Unassembled WGS sequence"/>
</dbReference>
<evidence type="ECO:0000256" key="4">
    <source>
        <dbReference type="ARBA" id="ARBA00023163"/>
    </source>
</evidence>
<dbReference type="PANTHER" id="PTHR31221">
    <property type="entry name" value="WRKY TRANSCRIPTION FACTOR PROTEIN 1-RELATED"/>
    <property type="match status" value="1"/>
</dbReference>
<name>A0ABC8TSG9_9AQUA</name>